<name>A0A0S2IUV1_LEPBO</name>
<organism evidence="1">
    <name type="scientific">Leptospira borgpetersenii serovar Ballum</name>
    <dbReference type="NCBI Taxonomy" id="280505"/>
    <lineage>
        <taxon>Bacteria</taxon>
        <taxon>Pseudomonadati</taxon>
        <taxon>Spirochaetota</taxon>
        <taxon>Spirochaetia</taxon>
        <taxon>Leptospirales</taxon>
        <taxon>Leptospiraceae</taxon>
        <taxon>Leptospira</taxon>
    </lineage>
</organism>
<dbReference type="Proteomes" id="UP000058857">
    <property type="component" value="Chromosome 1"/>
</dbReference>
<proteinExistence type="predicted"/>
<sequence>MFPYKSRLTFFIFLNQFLSKHSFWIFPLKRFQLFRIMKIDAFL</sequence>
<reference evidence="1 2" key="1">
    <citation type="journal article" date="2015" name="PLoS Negl. Trop. Dis.">
        <title>Distribution of Plasmids in Distinct Leptospira Pathogenic Species.</title>
        <authorList>
            <person name="Wang Y."/>
            <person name="Zhuang X."/>
            <person name="Zhong Y."/>
            <person name="Zhang C."/>
            <person name="Zhang Y."/>
            <person name="Zeng L."/>
            <person name="Zhu Y."/>
            <person name="He P."/>
            <person name="Dong K."/>
            <person name="Pal U."/>
            <person name="Guo X."/>
            <person name="Qin J."/>
        </authorList>
    </citation>
    <scope>NUCLEOTIDE SEQUENCE [LARGE SCALE GENOMIC DNA]</scope>
    <source>
        <strain evidence="1 2">56604</strain>
    </source>
</reference>
<protein>
    <submittedName>
        <fullName evidence="1">Uncharacterized protein</fullName>
    </submittedName>
</protein>
<gene>
    <name evidence="1" type="ORF">LBBP_03240</name>
</gene>
<dbReference type="EMBL" id="CP012029">
    <property type="protein sequence ID" value="ALO27440.1"/>
    <property type="molecule type" value="Genomic_DNA"/>
</dbReference>
<dbReference type="PATRIC" id="fig|280505.15.peg.3161"/>
<evidence type="ECO:0000313" key="1">
    <source>
        <dbReference type="EMBL" id="ALO27440.1"/>
    </source>
</evidence>
<accession>A0A0S2IUV1</accession>
<evidence type="ECO:0000313" key="2">
    <source>
        <dbReference type="Proteomes" id="UP000058857"/>
    </source>
</evidence>
<dbReference type="AlphaFoldDB" id="A0A0S2IUV1"/>